<dbReference type="GO" id="GO:0022857">
    <property type="term" value="F:transmembrane transporter activity"/>
    <property type="evidence" value="ECO:0007669"/>
    <property type="project" value="InterPro"/>
</dbReference>
<feature type="transmembrane region" description="Helical" evidence="2">
    <location>
        <begin position="66"/>
        <end position="87"/>
    </location>
</feature>
<keyword evidence="4" id="KW-1185">Reference proteome</keyword>
<dbReference type="InterPro" id="IPR036259">
    <property type="entry name" value="MFS_trans_sf"/>
</dbReference>
<proteinExistence type="predicted"/>
<evidence type="ECO:0000313" key="3">
    <source>
        <dbReference type="EMBL" id="GIQ90905.1"/>
    </source>
</evidence>
<dbReference type="OrthoDB" id="10667671at2759"/>
<feature type="non-terminal residue" evidence="3">
    <location>
        <position position="114"/>
    </location>
</feature>
<accession>A0A9K3D9K3</accession>
<sequence>YTTVFALNRFGESLDHPTYIHLCSEWATPQDRGMMLGLFQVGNSLGRSIFSIFQGYLYDWNLQTSWFLAMVWPTIGFMCILLAAVPTQAHKREQARRAKAAEQTSDTPIEAVPV</sequence>
<dbReference type="InterPro" id="IPR011701">
    <property type="entry name" value="MFS"/>
</dbReference>
<feature type="region of interest" description="Disordered" evidence="1">
    <location>
        <begin position="93"/>
        <end position="114"/>
    </location>
</feature>
<protein>
    <submittedName>
        <fullName evidence="3">Major facilitator superfamily protein</fullName>
    </submittedName>
</protein>
<keyword evidence="2" id="KW-1133">Transmembrane helix</keyword>
<comment type="caution">
    <text evidence="3">The sequence shown here is derived from an EMBL/GenBank/DDBJ whole genome shotgun (WGS) entry which is preliminary data.</text>
</comment>
<name>A0A9K3D9K3_9EUKA</name>
<dbReference type="AlphaFoldDB" id="A0A9K3D9K3"/>
<dbReference type="Proteomes" id="UP000265618">
    <property type="component" value="Unassembled WGS sequence"/>
</dbReference>
<keyword evidence="2" id="KW-0812">Transmembrane</keyword>
<evidence type="ECO:0000313" key="4">
    <source>
        <dbReference type="Proteomes" id="UP000265618"/>
    </source>
</evidence>
<keyword evidence="2" id="KW-0472">Membrane</keyword>
<dbReference type="Gene3D" id="1.20.1250.20">
    <property type="entry name" value="MFS general substrate transporter like domains"/>
    <property type="match status" value="1"/>
</dbReference>
<evidence type="ECO:0000256" key="2">
    <source>
        <dbReference type="SAM" id="Phobius"/>
    </source>
</evidence>
<evidence type="ECO:0000256" key="1">
    <source>
        <dbReference type="SAM" id="MobiDB-lite"/>
    </source>
</evidence>
<gene>
    <name evidence="3" type="ORF">KIPB_013899</name>
</gene>
<organism evidence="3 4">
    <name type="scientific">Kipferlia bialata</name>
    <dbReference type="NCBI Taxonomy" id="797122"/>
    <lineage>
        <taxon>Eukaryota</taxon>
        <taxon>Metamonada</taxon>
        <taxon>Carpediemonas-like organisms</taxon>
        <taxon>Kipferlia</taxon>
    </lineage>
</organism>
<dbReference type="EMBL" id="BDIP01006850">
    <property type="protein sequence ID" value="GIQ90905.1"/>
    <property type="molecule type" value="Genomic_DNA"/>
</dbReference>
<dbReference type="Pfam" id="PF07690">
    <property type="entry name" value="MFS_1"/>
    <property type="match status" value="1"/>
</dbReference>
<dbReference type="SUPFAM" id="SSF103473">
    <property type="entry name" value="MFS general substrate transporter"/>
    <property type="match status" value="1"/>
</dbReference>
<reference evidence="3 4" key="1">
    <citation type="journal article" date="2018" name="PLoS ONE">
        <title>The draft genome of Kipferlia bialata reveals reductive genome evolution in fornicate parasites.</title>
        <authorList>
            <person name="Tanifuji G."/>
            <person name="Takabayashi S."/>
            <person name="Kume K."/>
            <person name="Takagi M."/>
            <person name="Nakayama T."/>
            <person name="Kamikawa R."/>
            <person name="Inagaki Y."/>
            <person name="Hashimoto T."/>
        </authorList>
    </citation>
    <scope>NUCLEOTIDE SEQUENCE [LARGE SCALE GENOMIC DNA]</scope>
    <source>
        <strain evidence="3">NY0173</strain>
    </source>
</reference>